<evidence type="ECO:0000313" key="4">
    <source>
        <dbReference type="Proteomes" id="UP000270411"/>
    </source>
</evidence>
<dbReference type="Gene3D" id="3.40.50.1820">
    <property type="entry name" value="alpha/beta hydrolase"/>
    <property type="match status" value="1"/>
</dbReference>
<feature type="transmembrane region" description="Helical" evidence="1">
    <location>
        <begin position="20"/>
        <end position="40"/>
    </location>
</feature>
<dbReference type="PANTHER" id="PTHR12277">
    <property type="entry name" value="ALPHA/BETA HYDROLASE DOMAIN-CONTAINING PROTEIN"/>
    <property type="match status" value="1"/>
</dbReference>
<dbReference type="Pfam" id="PF12146">
    <property type="entry name" value="Hydrolase_4"/>
    <property type="match status" value="1"/>
</dbReference>
<evidence type="ECO:0000256" key="1">
    <source>
        <dbReference type="SAM" id="Phobius"/>
    </source>
</evidence>
<keyword evidence="1" id="KW-0812">Transmembrane</keyword>
<dbReference type="AlphaFoldDB" id="A0A3G8H7P3"/>
<dbReference type="GO" id="GO:0016787">
    <property type="term" value="F:hydrolase activity"/>
    <property type="evidence" value="ECO:0007669"/>
    <property type="project" value="UniProtKB-KW"/>
</dbReference>
<evidence type="ECO:0000313" key="3">
    <source>
        <dbReference type="EMBL" id="AZG15582.1"/>
    </source>
</evidence>
<name>A0A3G8H7P3_9BURK</name>
<protein>
    <submittedName>
        <fullName evidence="3">Alpha/beta hydrolase</fullName>
    </submittedName>
</protein>
<dbReference type="EMBL" id="CP033970">
    <property type="protein sequence ID" value="AZG15582.1"/>
    <property type="molecule type" value="Genomic_DNA"/>
</dbReference>
<sequence>MSEPTAPPAPPTPLSARHWFVGALGLAGLAMAAGMGRLLLYRAIEREAFGPGQPGTLTPDDLGVTSHQFRFDSGDRSLHASWVAAPDPAAPALAVFHGDEESLADWAPVQALLHEAGISSFVFDYSGYGASSGTASVRRLRQDALAAYTQFRAAAPRAARHVVMGYSLGSGVLLDVLGGLQPLPDGVVIGAGFRSARAAAVATGLVPGWLAWALPNPWDNIARLRALKLPVMLIHSRCDATIPFHHAEHLVRATQGPSRLVVFECLPHNAAIDATCMNTFWAPVIGWLRGSRL</sequence>
<dbReference type="PANTHER" id="PTHR12277:SF81">
    <property type="entry name" value="PROTEIN ABHD13"/>
    <property type="match status" value="1"/>
</dbReference>
<keyword evidence="1" id="KW-1133">Transmembrane helix</keyword>
<keyword evidence="3" id="KW-0378">Hydrolase</keyword>
<dbReference type="SUPFAM" id="SSF53474">
    <property type="entry name" value="alpha/beta-Hydrolases"/>
    <property type="match status" value="1"/>
</dbReference>
<keyword evidence="1" id="KW-0472">Membrane</keyword>
<organism evidence="3 4">
    <name type="scientific">Cupriavidus pauculus</name>
    <dbReference type="NCBI Taxonomy" id="82633"/>
    <lineage>
        <taxon>Bacteria</taxon>
        <taxon>Pseudomonadati</taxon>
        <taxon>Pseudomonadota</taxon>
        <taxon>Betaproteobacteria</taxon>
        <taxon>Burkholderiales</taxon>
        <taxon>Burkholderiaceae</taxon>
        <taxon>Cupriavidus</taxon>
    </lineage>
</organism>
<evidence type="ECO:0000259" key="2">
    <source>
        <dbReference type="Pfam" id="PF12146"/>
    </source>
</evidence>
<dbReference type="KEGG" id="cpau:EHF44_19080"/>
<dbReference type="InterPro" id="IPR029058">
    <property type="entry name" value="AB_hydrolase_fold"/>
</dbReference>
<dbReference type="InterPro" id="IPR022742">
    <property type="entry name" value="Hydrolase_4"/>
</dbReference>
<gene>
    <name evidence="3" type="ORF">EHF44_19080</name>
</gene>
<dbReference type="RefSeq" id="WP_124685316.1">
    <property type="nucleotide sequence ID" value="NZ_CP033970.1"/>
</dbReference>
<dbReference type="Proteomes" id="UP000270411">
    <property type="component" value="Chromosome 2"/>
</dbReference>
<dbReference type="OrthoDB" id="9777090at2"/>
<proteinExistence type="predicted"/>
<accession>A0A3G8H7P3</accession>
<feature type="domain" description="Serine aminopeptidase S33" evidence="2">
    <location>
        <begin position="91"/>
        <end position="199"/>
    </location>
</feature>
<reference evidence="4" key="1">
    <citation type="submission" date="2018-11" db="EMBL/GenBank/DDBJ databases">
        <title>FDA dAtabase for Regulatory Grade micrObial Sequences (FDA-ARGOS): Supporting development and validation of Infectious Disease Dx tests.</title>
        <authorList>
            <person name="Goldberg B."/>
            <person name="Campos J."/>
            <person name="Tallon L."/>
            <person name="Sadzewicz L."/>
            <person name="Zhao X."/>
            <person name="Vavikolanu K."/>
            <person name="Mehta A."/>
            <person name="Aluvathingal J."/>
            <person name="Nadendla S."/>
            <person name="Geyer C."/>
            <person name="Nandy P."/>
            <person name="Yan Y."/>
            <person name="Sichtig H."/>
        </authorList>
    </citation>
    <scope>NUCLEOTIDE SEQUENCE [LARGE SCALE GENOMIC DNA]</scope>
    <source>
        <strain evidence="4">FDAARGOS_614</strain>
    </source>
</reference>